<dbReference type="Proteomes" id="UP000737018">
    <property type="component" value="Unassembled WGS sequence"/>
</dbReference>
<keyword evidence="1" id="KW-0472">Membrane</keyword>
<evidence type="ECO:0000256" key="1">
    <source>
        <dbReference type="SAM" id="Phobius"/>
    </source>
</evidence>
<organism evidence="2 3">
    <name type="scientific">Castanea mollissima</name>
    <name type="common">Chinese chestnut</name>
    <dbReference type="NCBI Taxonomy" id="60419"/>
    <lineage>
        <taxon>Eukaryota</taxon>
        <taxon>Viridiplantae</taxon>
        <taxon>Streptophyta</taxon>
        <taxon>Embryophyta</taxon>
        <taxon>Tracheophyta</taxon>
        <taxon>Spermatophyta</taxon>
        <taxon>Magnoliopsida</taxon>
        <taxon>eudicotyledons</taxon>
        <taxon>Gunneridae</taxon>
        <taxon>Pentapetalae</taxon>
        <taxon>rosids</taxon>
        <taxon>fabids</taxon>
        <taxon>Fagales</taxon>
        <taxon>Fagaceae</taxon>
        <taxon>Castanea</taxon>
    </lineage>
</organism>
<feature type="transmembrane region" description="Helical" evidence="1">
    <location>
        <begin position="13"/>
        <end position="41"/>
    </location>
</feature>
<accession>A0A8J4QPM0</accession>
<reference evidence="2" key="1">
    <citation type="submission" date="2020-03" db="EMBL/GenBank/DDBJ databases">
        <title>Castanea mollissima Vanexum genome sequencing.</title>
        <authorList>
            <person name="Staton M."/>
        </authorList>
    </citation>
    <scope>NUCLEOTIDE SEQUENCE</scope>
    <source>
        <tissue evidence="2">Leaf</tissue>
    </source>
</reference>
<keyword evidence="3" id="KW-1185">Reference proteome</keyword>
<dbReference type="AlphaFoldDB" id="A0A8J4QPM0"/>
<name>A0A8J4QPM0_9ROSI</name>
<proteinExistence type="predicted"/>
<evidence type="ECO:0000313" key="3">
    <source>
        <dbReference type="Proteomes" id="UP000737018"/>
    </source>
</evidence>
<gene>
    <name evidence="2" type="ORF">CMV_023672</name>
</gene>
<sequence>MRKVSLEAYDRTIISWLMMLMDTSSFLLMVHNVSSIFFFFLQTHSKSAKRTRSANTEPIFDTRRMKLMLTWHLSAESAFDAGFENIAQEALDMNKVIIVGKIGNGQCIVTAILQR</sequence>
<comment type="caution">
    <text evidence="2">The sequence shown here is derived from an EMBL/GenBank/DDBJ whole genome shotgun (WGS) entry which is preliminary data.</text>
</comment>
<evidence type="ECO:0000313" key="2">
    <source>
        <dbReference type="EMBL" id="KAF3950596.1"/>
    </source>
</evidence>
<keyword evidence="1" id="KW-1133">Transmembrane helix</keyword>
<dbReference type="EMBL" id="JRKL02005367">
    <property type="protein sequence ID" value="KAF3950596.1"/>
    <property type="molecule type" value="Genomic_DNA"/>
</dbReference>
<keyword evidence="1" id="KW-0812">Transmembrane</keyword>
<protein>
    <submittedName>
        <fullName evidence="2">Uncharacterized protein</fullName>
    </submittedName>
</protein>